<evidence type="ECO:0000256" key="1">
    <source>
        <dbReference type="ARBA" id="ARBA00005323"/>
    </source>
</evidence>
<reference evidence="4 5" key="1">
    <citation type="submission" date="2018-07" db="EMBL/GenBank/DDBJ databases">
        <title>A high quality draft genome assembly of the barn swallow (H. rustica rustica).</title>
        <authorList>
            <person name="Formenti G."/>
            <person name="Chiara M."/>
            <person name="Poveda L."/>
            <person name="Francoijs K.-J."/>
            <person name="Bonisoli-Alquati A."/>
            <person name="Canova L."/>
            <person name="Gianfranceschi L."/>
            <person name="Horner D.S."/>
            <person name="Saino N."/>
        </authorList>
    </citation>
    <scope>NUCLEOTIDE SEQUENCE [LARGE SCALE GENOMIC DNA]</scope>
    <source>
        <strain evidence="4">Chelidonia</strain>
        <tissue evidence="4">Blood</tissue>
    </source>
</reference>
<dbReference type="EMBL" id="QRBI01000204">
    <property type="protein sequence ID" value="RMB93855.1"/>
    <property type="molecule type" value="Genomic_DNA"/>
</dbReference>
<dbReference type="InterPro" id="IPR029066">
    <property type="entry name" value="PLP-binding_barrel"/>
</dbReference>
<dbReference type="SUPFAM" id="SSF51419">
    <property type="entry name" value="PLP-binding barrel"/>
    <property type="match status" value="1"/>
</dbReference>
<dbReference type="Gene3D" id="3.20.20.10">
    <property type="entry name" value="Alanine racemase"/>
    <property type="match status" value="1"/>
</dbReference>
<dbReference type="InterPro" id="IPR051466">
    <property type="entry name" value="D-amino_acid_metab_enzyme"/>
</dbReference>
<evidence type="ECO:0000256" key="2">
    <source>
        <dbReference type="ARBA" id="ARBA00023239"/>
    </source>
</evidence>
<dbReference type="GO" id="GO:0008721">
    <property type="term" value="F:D-serine ammonia-lyase activity"/>
    <property type="evidence" value="ECO:0007669"/>
    <property type="project" value="TreeGrafter"/>
</dbReference>
<dbReference type="Pfam" id="PF14031">
    <property type="entry name" value="D-ser_dehydrat"/>
    <property type="match status" value="1"/>
</dbReference>
<dbReference type="SMART" id="SM01119">
    <property type="entry name" value="D-ser_dehydrat"/>
    <property type="match status" value="1"/>
</dbReference>
<dbReference type="STRING" id="333673.A0A3M0IZ07"/>
<organism evidence="4 5">
    <name type="scientific">Hirundo rustica rustica</name>
    <dbReference type="NCBI Taxonomy" id="333673"/>
    <lineage>
        <taxon>Eukaryota</taxon>
        <taxon>Metazoa</taxon>
        <taxon>Chordata</taxon>
        <taxon>Craniata</taxon>
        <taxon>Vertebrata</taxon>
        <taxon>Euteleostomi</taxon>
        <taxon>Archelosauria</taxon>
        <taxon>Archosauria</taxon>
        <taxon>Dinosauria</taxon>
        <taxon>Saurischia</taxon>
        <taxon>Theropoda</taxon>
        <taxon>Coelurosauria</taxon>
        <taxon>Aves</taxon>
        <taxon>Neognathae</taxon>
        <taxon>Neoaves</taxon>
        <taxon>Telluraves</taxon>
        <taxon>Australaves</taxon>
        <taxon>Passeriformes</taxon>
        <taxon>Sylvioidea</taxon>
        <taxon>Hirundinidae</taxon>
        <taxon>Hirundo</taxon>
    </lineage>
</organism>
<dbReference type="InterPro" id="IPR026956">
    <property type="entry name" value="D-ser_dehydrat-like_dom"/>
</dbReference>
<dbReference type="Proteomes" id="UP000269221">
    <property type="component" value="Unassembled WGS sequence"/>
</dbReference>
<evidence type="ECO:0000313" key="5">
    <source>
        <dbReference type="Proteomes" id="UP000269221"/>
    </source>
</evidence>
<dbReference type="Pfam" id="PF01168">
    <property type="entry name" value="Ala_racemase_N"/>
    <property type="match status" value="1"/>
</dbReference>
<name>A0A3M0IZ07_HIRRU</name>
<gene>
    <name evidence="4" type="ORF">DUI87_29733</name>
</gene>
<protein>
    <recommendedName>
        <fullName evidence="3">D-serine dehydratase-like domain-containing protein</fullName>
    </recommendedName>
</protein>
<dbReference type="AlphaFoldDB" id="A0A3M0IZ07"/>
<accession>A0A3M0IZ07</accession>
<feature type="domain" description="D-serine dehydratase-like" evidence="3">
    <location>
        <begin position="249"/>
        <end position="347"/>
    </location>
</feature>
<dbReference type="GO" id="GO:0036088">
    <property type="term" value="P:D-serine catabolic process"/>
    <property type="evidence" value="ECO:0007669"/>
    <property type="project" value="TreeGrafter"/>
</dbReference>
<comment type="caution">
    <text evidence="4">The sequence shown here is derived from an EMBL/GenBank/DDBJ whole genome shotgun (WGS) entry which is preliminary data.</text>
</comment>
<dbReference type="InterPro" id="IPR001608">
    <property type="entry name" value="Ala_racemase_N"/>
</dbReference>
<dbReference type="PANTHER" id="PTHR28004:SF2">
    <property type="entry name" value="D-SERINE DEHYDRATASE"/>
    <property type="match status" value="1"/>
</dbReference>
<dbReference type="InterPro" id="IPR042208">
    <property type="entry name" value="D-ser_dehydrat-like_sf"/>
</dbReference>
<dbReference type="Gene3D" id="2.40.37.20">
    <property type="entry name" value="D-serine dehydratase-like domain"/>
    <property type="match status" value="1"/>
</dbReference>
<keyword evidence="2" id="KW-0456">Lyase</keyword>
<evidence type="ECO:0000259" key="3">
    <source>
        <dbReference type="SMART" id="SM01119"/>
    </source>
</evidence>
<comment type="similarity">
    <text evidence="1">Belongs to the DSD1 family.</text>
</comment>
<dbReference type="PANTHER" id="PTHR28004">
    <property type="entry name" value="ZGC:162816-RELATED"/>
    <property type="match status" value="1"/>
</dbReference>
<evidence type="ECO:0000313" key="4">
    <source>
        <dbReference type="EMBL" id="RMB93855.1"/>
    </source>
</evidence>
<proteinExistence type="inferred from homology"/>
<keyword evidence="5" id="KW-1185">Reference proteome</keyword>
<sequence>MDGRTDSSWLGAPLEQLPTPALILDRATLRGNAERMRERCRALGLRLRPHVKTHKTLEGADLATGGTRRGIVVSTLAEARFFAAGGFDDILYAFPVPRWRLAECWELAQRLQEFQVLLDSPQGLELLLQNPVPGGKRWLVWLKLDCGNGRAGIRPTDPEALALARAIALGSPELVTLVGVYAHCGNTYGCRDIPAIQAIARDTTAAVLEFVAAHPVPEMSQLTEVHPGNYLFYDLQQSQLGSCRPEEVAIRVLTRVIGHYRHRGQLLLDCGWAALSLHGGQRGPEGCAAVEGHPRLRLVGLTQEHGQVEAEDGELDFERFPVGSTLALIPFHACATAAMHPVYFVHAEGRVVELWHPVRGW</sequence>
<dbReference type="OrthoDB" id="20198at2759"/>